<dbReference type="AlphaFoldDB" id="A0A6L3N9U4"/>
<sequence>MHAKSLTELRAALAAKECSAVELAQLYLKRIDAARDLNAFVHVDADLTLAQAKAADAELARGAGGALTGLPIAHKDVFVTRGWRSTAGSKMLANYESPFDATVVARLQAAGMVTLGKTNMDEFAMGSSNENSAFGAVKNPWDTNAVPGGSSGGSSAAV</sequence>
<protein>
    <submittedName>
        <fullName evidence="2">Asp-tRNA(Asn)/Glu-tRNA(Gln) amidotransferase GatCAB subunit A</fullName>
    </submittedName>
</protein>
<evidence type="ECO:0000313" key="2">
    <source>
        <dbReference type="EMBL" id="KAB0652701.1"/>
    </source>
</evidence>
<dbReference type="Gene3D" id="3.90.1300.10">
    <property type="entry name" value="Amidase signature (AS) domain"/>
    <property type="match status" value="1"/>
</dbReference>
<dbReference type="Pfam" id="PF01425">
    <property type="entry name" value="Amidase"/>
    <property type="match status" value="1"/>
</dbReference>
<accession>A0A6L3N9U4</accession>
<dbReference type="PANTHER" id="PTHR11895">
    <property type="entry name" value="TRANSAMIDASE"/>
    <property type="match status" value="1"/>
</dbReference>
<dbReference type="InterPro" id="IPR036928">
    <property type="entry name" value="AS_sf"/>
</dbReference>
<proteinExistence type="predicted"/>
<dbReference type="SUPFAM" id="SSF75304">
    <property type="entry name" value="Amidase signature (AS) enzymes"/>
    <property type="match status" value="1"/>
</dbReference>
<evidence type="ECO:0000259" key="1">
    <source>
        <dbReference type="Pfam" id="PF01425"/>
    </source>
</evidence>
<name>A0A6L3N9U4_9BURK</name>
<gene>
    <name evidence="2" type="ORF">F7R13_26880</name>
</gene>
<dbReference type="Proteomes" id="UP000473571">
    <property type="component" value="Unassembled WGS sequence"/>
</dbReference>
<dbReference type="PANTHER" id="PTHR11895:SF151">
    <property type="entry name" value="GLUTAMYL-TRNA(GLN) AMIDOTRANSFERASE SUBUNIT A"/>
    <property type="match status" value="1"/>
</dbReference>
<evidence type="ECO:0000313" key="3">
    <source>
        <dbReference type="Proteomes" id="UP000473571"/>
    </source>
</evidence>
<dbReference type="RefSeq" id="WP_249043689.1">
    <property type="nucleotide sequence ID" value="NZ_VZOL01000577.1"/>
</dbReference>
<organism evidence="2 3">
    <name type="scientific">Burkholderia territorii</name>
    <dbReference type="NCBI Taxonomy" id="1503055"/>
    <lineage>
        <taxon>Bacteria</taxon>
        <taxon>Pseudomonadati</taxon>
        <taxon>Pseudomonadota</taxon>
        <taxon>Betaproteobacteria</taxon>
        <taxon>Burkholderiales</taxon>
        <taxon>Burkholderiaceae</taxon>
        <taxon>Burkholderia</taxon>
        <taxon>Burkholderia cepacia complex</taxon>
    </lineage>
</organism>
<keyword evidence="2" id="KW-0808">Transferase</keyword>
<dbReference type="EMBL" id="VZOL01000577">
    <property type="protein sequence ID" value="KAB0652701.1"/>
    <property type="molecule type" value="Genomic_DNA"/>
</dbReference>
<feature type="non-terminal residue" evidence="2">
    <location>
        <position position="158"/>
    </location>
</feature>
<dbReference type="InterPro" id="IPR023631">
    <property type="entry name" value="Amidase_dom"/>
</dbReference>
<feature type="domain" description="Amidase" evidence="1">
    <location>
        <begin position="22"/>
        <end position="158"/>
    </location>
</feature>
<comment type="caution">
    <text evidence="2">The sequence shown here is derived from an EMBL/GenBank/DDBJ whole genome shotgun (WGS) entry which is preliminary data.</text>
</comment>
<dbReference type="GO" id="GO:0016740">
    <property type="term" value="F:transferase activity"/>
    <property type="evidence" value="ECO:0007669"/>
    <property type="project" value="UniProtKB-KW"/>
</dbReference>
<dbReference type="InterPro" id="IPR000120">
    <property type="entry name" value="Amidase"/>
</dbReference>
<reference evidence="2 3" key="1">
    <citation type="submission" date="2019-09" db="EMBL/GenBank/DDBJ databases">
        <title>Draft genome sequences of 48 bacterial type strains from the CCUG.</title>
        <authorList>
            <person name="Tunovic T."/>
            <person name="Pineiro-Iglesias B."/>
            <person name="Unosson C."/>
            <person name="Inganas E."/>
            <person name="Ohlen M."/>
            <person name="Cardew S."/>
            <person name="Jensie-Markopoulos S."/>
            <person name="Salva-Serra F."/>
            <person name="Jaen-Luchoro D."/>
            <person name="Karlsson R."/>
            <person name="Svensson-Stadler L."/>
            <person name="Chun J."/>
            <person name="Moore E."/>
        </authorList>
    </citation>
    <scope>NUCLEOTIDE SEQUENCE [LARGE SCALE GENOMIC DNA]</scope>
    <source>
        <strain evidence="2 3">CCUG 65687</strain>
    </source>
</reference>